<evidence type="ECO:0000256" key="1">
    <source>
        <dbReference type="ARBA" id="ARBA00001936"/>
    </source>
</evidence>
<keyword evidence="11" id="KW-1185">Reference proteome</keyword>
<sequence length="664" mass="76180">MARSVNSQQTCDYILHCLKTTYKYFASPLSLPSANHKKEAKQETAPGSDVRNLDEEFLDLSSFSLLTLQSLHTSQQCEVQNGPEDSDCIIEEEEDVEECSDSDEEGEKEKVDMGKSSLSEDEEDEDVGHRRHHLDSVTTEDEEIFAVDEPSGEELLSDEEGSEYGTPASMEEDEEDVELAPGRPSTAPVQVKNERPENTHQKQVTFVYKFTRQAFTRGKSHVVVCSLCKRDGHLKKDCPEDFKKVELHPLPPLTSEFVRVLDRVCEQCYKDFAPDELELSIRELILQQLEAFVRCQFAGARLQLFGSSKNGFGFRQSDLDICMVLEGKENIDDVDCIRIIESLARCLKKNPDLKNILPITTAKVPIVKFYHINTSLEGDISLYNTLALHNTHLLASYAAIDRRVKILCYVMKVFAKMCDIGDASRGSLSSYAYTLMVLFFLHTLKVVWIFVLLLLQPSHWPQHGKNTESIGELWLGLLRFYTEDFDFKEHVVSIRQRARLTTFSKQWTSKYIVIEGDLLAAFNLSLPHAMMVDMSFIVQQEYFFDPEVLTEGQVAPNDRCCRICGKVGHFMKDCSIRIHPYISDNELFFFYYSRSRQKRDSEERPENLDGDEPRVQFRKRNDRHKKRDPLEQRCCFLCGSAAHIKKDCQLYKNTAGSRGIDPFF</sequence>
<dbReference type="Gene3D" id="1.10.1410.10">
    <property type="match status" value="1"/>
</dbReference>
<keyword evidence="5" id="KW-0460">Magnesium</keyword>
<dbReference type="GO" id="GO:0008270">
    <property type="term" value="F:zinc ion binding"/>
    <property type="evidence" value="ECO:0007669"/>
    <property type="project" value="UniProtKB-KW"/>
</dbReference>
<dbReference type="Gene3D" id="3.30.460.10">
    <property type="entry name" value="Beta Polymerase, domain 2"/>
    <property type="match status" value="1"/>
</dbReference>
<dbReference type="InterPro" id="IPR002058">
    <property type="entry name" value="PAP_assoc"/>
</dbReference>
<dbReference type="PANTHER" id="PTHR12271:SF34">
    <property type="entry name" value="TERMINAL URIDYLYLTRANSFERASE 7"/>
    <property type="match status" value="1"/>
</dbReference>
<dbReference type="Bgee" id="ENSORLG00000001714">
    <property type="expression patterns" value="Expressed in embryo and 15 other cell types or tissues"/>
</dbReference>
<dbReference type="eggNOG" id="KOG2277">
    <property type="taxonomic scope" value="Eukaryota"/>
</dbReference>
<feature type="domain" description="CCHC-type" evidence="9">
    <location>
        <begin position="635"/>
        <end position="648"/>
    </location>
</feature>
<dbReference type="FunFam" id="3.30.460.10:FF:000005">
    <property type="entry name" value="terminal uridylyltransferase 4 isoform X1"/>
    <property type="match status" value="1"/>
</dbReference>
<dbReference type="Proteomes" id="UP000001038">
    <property type="component" value="Chromosome 9"/>
</dbReference>
<dbReference type="InterPro" id="IPR036875">
    <property type="entry name" value="Znf_CCHC_sf"/>
</dbReference>
<dbReference type="InterPro" id="IPR043519">
    <property type="entry name" value="NT_sf"/>
</dbReference>
<organism evidence="10 11">
    <name type="scientific">Oryzias latipes</name>
    <name type="common">Japanese rice fish</name>
    <name type="synonym">Japanese killifish</name>
    <dbReference type="NCBI Taxonomy" id="8090"/>
    <lineage>
        <taxon>Eukaryota</taxon>
        <taxon>Metazoa</taxon>
        <taxon>Chordata</taxon>
        <taxon>Craniata</taxon>
        <taxon>Vertebrata</taxon>
        <taxon>Euteleostomi</taxon>
        <taxon>Actinopterygii</taxon>
        <taxon>Neopterygii</taxon>
        <taxon>Teleostei</taxon>
        <taxon>Neoteleostei</taxon>
        <taxon>Acanthomorphata</taxon>
        <taxon>Ovalentaria</taxon>
        <taxon>Atherinomorphae</taxon>
        <taxon>Beloniformes</taxon>
        <taxon>Adrianichthyidae</taxon>
        <taxon>Oryziinae</taxon>
        <taxon>Oryzias</taxon>
    </lineage>
</organism>
<reference evidence="10" key="2">
    <citation type="submission" date="2025-08" db="UniProtKB">
        <authorList>
            <consortium name="Ensembl"/>
        </authorList>
    </citation>
    <scope>IDENTIFICATION</scope>
    <source>
        <strain evidence="10">Hd-rR</strain>
    </source>
</reference>
<dbReference type="Pfam" id="PF22600">
    <property type="entry name" value="MTPAP-like_central"/>
    <property type="match status" value="1"/>
</dbReference>
<dbReference type="Ensembl" id="ENSORLT00000002130.2">
    <property type="protein sequence ID" value="ENSORLP00000002129.2"/>
    <property type="gene ID" value="ENSORLG00000001714.2"/>
</dbReference>
<evidence type="ECO:0000256" key="5">
    <source>
        <dbReference type="ARBA" id="ARBA00022842"/>
    </source>
</evidence>
<protein>
    <recommendedName>
        <fullName evidence="9">CCHC-type domain-containing protein</fullName>
    </recommendedName>
</protein>
<proteinExistence type="predicted"/>
<feature type="transmembrane region" description="Helical" evidence="8">
    <location>
        <begin position="431"/>
        <end position="455"/>
    </location>
</feature>
<keyword evidence="8" id="KW-0812">Transmembrane</keyword>
<dbReference type="GeneTree" id="ENSGT00940000156859"/>
<dbReference type="Pfam" id="PF00098">
    <property type="entry name" value="zf-CCHC"/>
    <property type="match status" value="1"/>
</dbReference>
<keyword evidence="8" id="KW-0472">Membrane</keyword>
<dbReference type="CDD" id="cd05402">
    <property type="entry name" value="NT_PAP_TUTase"/>
    <property type="match status" value="1"/>
</dbReference>
<evidence type="ECO:0000259" key="9">
    <source>
        <dbReference type="PROSITE" id="PS50158"/>
    </source>
</evidence>
<evidence type="ECO:0000313" key="10">
    <source>
        <dbReference type="Ensembl" id="ENSORLP00000002129.2"/>
    </source>
</evidence>
<comment type="cofactor">
    <cofactor evidence="1">
        <name>Mn(2+)</name>
        <dbReference type="ChEBI" id="CHEBI:29035"/>
    </cofactor>
</comment>
<comment type="cofactor">
    <cofactor evidence="2">
        <name>Mg(2+)</name>
        <dbReference type="ChEBI" id="CHEBI:18420"/>
    </cofactor>
</comment>
<dbReference type="AlphaFoldDB" id="H2L8F7"/>
<dbReference type="InterPro" id="IPR054708">
    <property type="entry name" value="MTPAP-like_central"/>
</dbReference>
<dbReference type="STRING" id="8090.ENSORLP00000002129"/>
<evidence type="ECO:0000313" key="11">
    <source>
        <dbReference type="Proteomes" id="UP000001038"/>
    </source>
</evidence>
<feature type="domain" description="CCHC-type" evidence="9">
    <location>
        <begin position="225"/>
        <end position="240"/>
    </location>
</feature>
<evidence type="ECO:0000256" key="4">
    <source>
        <dbReference type="ARBA" id="ARBA00022723"/>
    </source>
</evidence>
<keyword evidence="4" id="KW-0479">Metal-binding</keyword>
<reference evidence="10 11" key="1">
    <citation type="journal article" date="2007" name="Nature">
        <title>The medaka draft genome and insights into vertebrate genome evolution.</title>
        <authorList>
            <person name="Kasahara M."/>
            <person name="Naruse K."/>
            <person name="Sasaki S."/>
            <person name="Nakatani Y."/>
            <person name="Qu W."/>
            <person name="Ahsan B."/>
            <person name="Yamada T."/>
            <person name="Nagayasu Y."/>
            <person name="Doi K."/>
            <person name="Kasai Y."/>
            <person name="Jindo T."/>
            <person name="Kobayashi D."/>
            <person name="Shimada A."/>
            <person name="Toyoda A."/>
            <person name="Kuroki Y."/>
            <person name="Fujiyama A."/>
            <person name="Sasaki T."/>
            <person name="Shimizu A."/>
            <person name="Asakawa S."/>
            <person name="Shimizu N."/>
            <person name="Hashimoto S."/>
            <person name="Yang J."/>
            <person name="Lee Y."/>
            <person name="Matsushima K."/>
            <person name="Sugano S."/>
            <person name="Sakaizumi M."/>
            <person name="Narita T."/>
            <person name="Ohishi K."/>
            <person name="Haga S."/>
            <person name="Ohta F."/>
            <person name="Nomoto H."/>
            <person name="Nogata K."/>
            <person name="Morishita T."/>
            <person name="Endo T."/>
            <person name="Shin-I T."/>
            <person name="Takeda H."/>
            <person name="Morishita S."/>
            <person name="Kohara Y."/>
        </authorList>
    </citation>
    <scope>NUCLEOTIDE SEQUENCE [LARGE SCALE GENOMIC DNA]</scope>
    <source>
        <strain evidence="10 11">Hd-rR</strain>
    </source>
</reference>
<feature type="region of interest" description="Disordered" evidence="7">
    <location>
        <begin position="601"/>
        <end position="624"/>
    </location>
</feature>
<dbReference type="SUPFAM" id="SSF81631">
    <property type="entry name" value="PAP/OAS1 substrate-binding domain"/>
    <property type="match status" value="1"/>
</dbReference>
<feature type="compositionally biased region" description="Basic and acidic residues" evidence="7">
    <location>
        <begin position="601"/>
        <end position="615"/>
    </location>
</feature>
<keyword evidence="8" id="KW-1133">Transmembrane helix</keyword>
<name>H2L8F7_ORYLA</name>
<dbReference type="GO" id="GO:0050265">
    <property type="term" value="F:RNA uridylyltransferase activity"/>
    <property type="evidence" value="ECO:0000318"/>
    <property type="project" value="GO_Central"/>
</dbReference>
<dbReference type="InParanoid" id="H2L8F7"/>
<keyword evidence="3" id="KW-0808">Transferase</keyword>
<dbReference type="SUPFAM" id="SSF81301">
    <property type="entry name" value="Nucleotidyltransferase"/>
    <property type="match status" value="1"/>
</dbReference>
<keyword evidence="6" id="KW-0863">Zinc-finger</keyword>
<feature type="compositionally biased region" description="Acidic residues" evidence="7">
    <location>
        <begin position="138"/>
        <end position="162"/>
    </location>
</feature>
<dbReference type="SMART" id="SM00343">
    <property type="entry name" value="ZnF_C2HC"/>
    <property type="match status" value="3"/>
</dbReference>
<dbReference type="InterPro" id="IPR001878">
    <property type="entry name" value="Znf_CCHC"/>
</dbReference>
<dbReference type="GO" id="GO:0003676">
    <property type="term" value="F:nucleic acid binding"/>
    <property type="evidence" value="ECO:0007669"/>
    <property type="project" value="InterPro"/>
</dbReference>
<dbReference type="HOGENOM" id="CLU_003287_1_0_1"/>
<feature type="domain" description="CCHC-type" evidence="9">
    <location>
        <begin position="561"/>
        <end position="574"/>
    </location>
</feature>
<dbReference type="PANTHER" id="PTHR12271">
    <property type="entry name" value="POLY A POLYMERASE CID PAP -RELATED"/>
    <property type="match status" value="1"/>
</dbReference>
<accession>H2L8F7</accession>
<dbReference type="Pfam" id="PF03828">
    <property type="entry name" value="PAP_assoc"/>
    <property type="match status" value="1"/>
</dbReference>
<dbReference type="Gene3D" id="4.10.60.10">
    <property type="entry name" value="Zinc finger, CCHC-type"/>
    <property type="match status" value="1"/>
</dbReference>
<keyword evidence="6" id="KW-0862">Zinc</keyword>
<evidence type="ECO:0000256" key="2">
    <source>
        <dbReference type="ARBA" id="ARBA00001946"/>
    </source>
</evidence>
<evidence type="ECO:0000256" key="3">
    <source>
        <dbReference type="ARBA" id="ARBA00022679"/>
    </source>
</evidence>
<dbReference type="PROSITE" id="PS50158">
    <property type="entry name" value="ZF_CCHC"/>
    <property type="match status" value="3"/>
</dbReference>
<evidence type="ECO:0000256" key="8">
    <source>
        <dbReference type="SAM" id="Phobius"/>
    </source>
</evidence>
<feature type="compositionally biased region" description="Acidic residues" evidence="7">
    <location>
        <begin position="93"/>
        <end position="106"/>
    </location>
</feature>
<evidence type="ECO:0000256" key="7">
    <source>
        <dbReference type="SAM" id="MobiDB-lite"/>
    </source>
</evidence>
<evidence type="ECO:0000256" key="6">
    <source>
        <dbReference type="PROSITE-ProRule" id="PRU00047"/>
    </source>
</evidence>
<dbReference type="SUPFAM" id="SSF57756">
    <property type="entry name" value="Retrovirus zinc finger-like domains"/>
    <property type="match status" value="1"/>
</dbReference>
<dbReference type="GO" id="GO:0031123">
    <property type="term" value="P:RNA 3'-end processing"/>
    <property type="evidence" value="ECO:0000318"/>
    <property type="project" value="GO_Central"/>
</dbReference>
<feature type="region of interest" description="Disordered" evidence="7">
    <location>
        <begin position="93"/>
        <end position="195"/>
    </location>
</feature>
<reference evidence="10" key="3">
    <citation type="submission" date="2025-09" db="UniProtKB">
        <authorList>
            <consortium name="Ensembl"/>
        </authorList>
    </citation>
    <scope>IDENTIFICATION</scope>
    <source>
        <strain evidence="10">Hd-rR</strain>
    </source>
</reference>